<gene>
    <name evidence="8" type="ORF">DesfrDRAFT_3841</name>
</gene>
<comment type="caution">
    <text evidence="8">The sequence shown here is derived from an EMBL/GenBank/DDBJ whole genome shotgun (WGS) entry which is preliminary data.</text>
</comment>
<dbReference type="GO" id="GO:0005886">
    <property type="term" value="C:plasma membrane"/>
    <property type="evidence" value="ECO:0007669"/>
    <property type="project" value="UniProtKB-SubCell"/>
</dbReference>
<keyword evidence="3" id="KW-1003">Cell membrane</keyword>
<evidence type="ECO:0000313" key="9">
    <source>
        <dbReference type="Proteomes" id="UP000006250"/>
    </source>
</evidence>
<feature type="transmembrane region" description="Helical" evidence="7">
    <location>
        <begin position="230"/>
        <end position="248"/>
    </location>
</feature>
<evidence type="ECO:0000256" key="4">
    <source>
        <dbReference type="ARBA" id="ARBA00022692"/>
    </source>
</evidence>
<dbReference type="InterPro" id="IPR018383">
    <property type="entry name" value="UPF0324_pro"/>
</dbReference>
<keyword evidence="6 7" id="KW-0472">Membrane</keyword>
<dbReference type="Pfam" id="PF03601">
    <property type="entry name" value="Cons_hypoth698"/>
    <property type="match status" value="1"/>
</dbReference>
<dbReference type="NCBIfam" id="TIGR00698">
    <property type="entry name" value="YeiH family putative sulfate export transporter"/>
    <property type="match status" value="1"/>
</dbReference>
<feature type="transmembrane region" description="Helical" evidence="7">
    <location>
        <begin position="274"/>
        <end position="292"/>
    </location>
</feature>
<feature type="transmembrane region" description="Helical" evidence="7">
    <location>
        <begin position="37"/>
        <end position="56"/>
    </location>
</feature>
<protein>
    <submittedName>
        <fullName evidence="8">Uncharacterized protein family UPF0324</fullName>
    </submittedName>
</protein>
<dbReference type="PANTHER" id="PTHR30106">
    <property type="entry name" value="INNER MEMBRANE PROTEIN YEIH-RELATED"/>
    <property type="match status" value="1"/>
</dbReference>
<dbReference type="InterPro" id="IPR004630">
    <property type="entry name" value="UPF0324_YeiH-like"/>
</dbReference>
<feature type="transmembrane region" description="Helical" evidence="7">
    <location>
        <begin position="163"/>
        <end position="184"/>
    </location>
</feature>
<dbReference type="AlphaFoldDB" id="E1K1U1"/>
<organism evidence="8 9">
    <name type="scientific">Solidesulfovibrio fructosivorans JJ]</name>
    <dbReference type="NCBI Taxonomy" id="596151"/>
    <lineage>
        <taxon>Bacteria</taxon>
        <taxon>Pseudomonadati</taxon>
        <taxon>Thermodesulfobacteriota</taxon>
        <taxon>Desulfovibrionia</taxon>
        <taxon>Desulfovibrionales</taxon>
        <taxon>Desulfovibrionaceae</taxon>
        <taxon>Solidesulfovibrio</taxon>
    </lineage>
</organism>
<evidence type="ECO:0000256" key="2">
    <source>
        <dbReference type="ARBA" id="ARBA00007977"/>
    </source>
</evidence>
<feature type="transmembrane region" description="Helical" evidence="7">
    <location>
        <begin position="334"/>
        <end position="355"/>
    </location>
</feature>
<evidence type="ECO:0000313" key="8">
    <source>
        <dbReference type="EMBL" id="EFL49441.1"/>
    </source>
</evidence>
<keyword evidence="5 7" id="KW-1133">Transmembrane helix</keyword>
<dbReference type="EMBL" id="AECZ01000044">
    <property type="protein sequence ID" value="EFL49441.1"/>
    <property type="molecule type" value="Genomic_DNA"/>
</dbReference>
<evidence type="ECO:0000256" key="7">
    <source>
        <dbReference type="SAM" id="Phobius"/>
    </source>
</evidence>
<dbReference type="PANTHER" id="PTHR30106:SF2">
    <property type="entry name" value="UPF0324 INNER MEMBRANE PROTEIN YEIH"/>
    <property type="match status" value="1"/>
</dbReference>
<dbReference type="OrthoDB" id="9805703at2"/>
<accession>E1K1U1</accession>
<dbReference type="eggNOG" id="COG2855">
    <property type="taxonomic scope" value="Bacteria"/>
</dbReference>
<reference evidence="8 9" key="1">
    <citation type="submission" date="2010-08" db="EMBL/GenBank/DDBJ databases">
        <title>The draft genome of Desulfovibrio fructosovorans JJ.</title>
        <authorList>
            <consortium name="US DOE Joint Genome Institute (JGI-PGF)"/>
            <person name="Lucas S."/>
            <person name="Copeland A."/>
            <person name="Lapidus A."/>
            <person name="Cheng J.-F."/>
            <person name="Bruce D."/>
            <person name="Goodwin L."/>
            <person name="Pitluck S."/>
            <person name="Land M.L."/>
            <person name="Hauser L."/>
            <person name="Chang Y.-J."/>
            <person name="Jeffries C."/>
            <person name="Wall J.D."/>
            <person name="Stahl D.A."/>
            <person name="Arkin A.P."/>
            <person name="Dehal P."/>
            <person name="Stolyar S.M."/>
            <person name="Hazen T.C."/>
            <person name="Woyke T.J."/>
        </authorList>
    </citation>
    <scope>NUCLEOTIDE SEQUENCE [LARGE SCALE GENOMIC DNA]</scope>
    <source>
        <strain evidence="8 9">JJ</strain>
    </source>
</reference>
<evidence type="ECO:0000256" key="3">
    <source>
        <dbReference type="ARBA" id="ARBA00022475"/>
    </source>
</evidence>
<comment type="similarity">
    <text evidence="2">Belongs to the UPF0324 family.</text>
</comment>
<comment type="subcellular location">
    <subcellularLocation>
        <location evidence="1">Cell membrane</location>
        <topology evidence="1">Multi-pass membrane protein</topology>
    </subcellularLocation>
</comment>
<sequence>MQSTSAVFNEKTVHLLNGLLFVALFASTAWQLSQWGYVASLGLSPLIVGIALGISYGNTLRGHLPANWLPGVLYSSRGLLRAAIVLYGFRLTFQDLARVGLDGFAVGAIMLTTTFLGGTLLGTKVFGMPRRLAMLTAAGSAVCGAAAVLAVEPVVKAKSHESSIAVGTVVVFGTLAMFVYPALYNHGLLDLTQRGYGMFVGGTIHEVAHAVAAGRAVSSVAGDTAVITKMLRVMLIAPLLVLLGVWVARFPDKDGHADAAKASRAKRGHNLRSFPWFALLFIACIGINSLGIVPPKAVSRINDLDIFLLTMAMCALGMETSWSKVRLVGPKPFVLAGLLFVWLAAGGYAVTRAIVGIGG</sequence>
<evidence type="ECO:0000256" key="6">
    <source>
        <dbReference type="ARBA" id="ARBA00023136"/>
    </source>
</evidence>
<keyword evidence="4 7" id="KW-0812">Transmembrane</keyword>
<evidence type="ECO:0000256" key="5">
    <source>
        <dbReference type="ARBA" id="ARBA00022989"/>
    </source>
</evidence>
<feature type="transmembrane region" description="Helical" evidence="7">
    <location>
        <begin position="101"/>
        <end position="120"/>
    </location>
</feature>
<keyword evidence="9" id="KW-1185">Reference proteome</keyword>
<dbReference type="STRING" id="596151.DesfrDRAFT_3841"/>
<proteinExistence type="inferred from homology"/>
<name>E1K1U1_SOLFR</name>
<feature type="transmembrane region" description="Helical" evidence="7">
    <location>
        <begin position="12"/>
        <end position="30"/>
    </location>
</feature>
<feature type="transmembrane region" description="Helical" evidence="7">
    <location>
        <begin position="132"/>
        <end position="151"/>
    </location>
</feature>
<evidence type="ECO:0000256" key="1">
    <source>
        <dbReference type="ARBA" id="ARBA00004651"/>
    </source>
</evidence>
<dbReference type="RefSeq" id="WP_005996661.1">
    <property type="nucleotide sequence ID" value="NZ_AECZ01000044.1"/>
</dbReference>
<dbReference type="Proteomes" id="UP000006250">
    <property type="component" value="Unassembled WGS sequence"/>
</dbReference>